<reference evidence="2" key="1">
    <citation type="journal article" date="2014" name="Nat. Genet.">
        <title>Genome of the human hookworm Necator americanus.</title>
        <authorList>
            <person name="Tang Y.T."/>
            <person name="Gao X."/>
            <person name="Rosa B.A."/>
            <person name="Abubucker S."/>
            <person name="Hallsworth-Pepin K."/>
            <person name="Martin J."/>
            <person name="Tyagi R."/>
            <person name="Heizer E."/>
            <person name="Zhang X."/>
            <person name="Bhonagiri-Palsikar V."/>
            <person name="Minx P."/>
            <person name="Warren W.C."/>
            <person name="Wang Q."/>
            <person name="Zhan B."/>
            <person name="Hotez P.J."/>
            <person name="Sternberg P.W."/>
            <person name="Dougall A."/>
            <person name="Gaze S.T."/>
            <person name="Mulvenna J."/>
            <person name="Sotillo J."/>
            <person name="Ranganathan S."/>
            <person name="Rabelo E.M."/>
            <person name="Wilson R.K."/>
            <person name="Felgner P.L."/>
            <person name="Bethony J."/>
            <person name="Hawdon J.M."/>
            <person name="Gasser R.B."/>
            <person name="Loukas A."/>
            <person name="Mitreva M."/>
        </authorList>
    </citation>
    <scope>NUCLEOTIDE SEQUENCE [LARGE SCALE GENOMIC DNA]</scope>
</reference>
<dbReference type="KEGG" id="nai:NECAME_06501"/>
<dbReference type="AlphaFoldDB" id="W2TVX0"/>
<name>W2TVX0_NECAM</name>
<evidence type="ECO:0000313" key="2">
    <source>
        <dbReference type="Proteomes" id="UP000053676"/>
    </source>
</evidence>
<sequence>MVYDLHLVDKYNALASTLSGGMQRRLCIGIAFIAANTRAEREELDSKAMSCCSSQNEIRPLNATIDSSKSCSLSGLHMIVENRLQLVKLVHLVGSSVVDNVKIPLDLFKSISGHEISCS</sequence>
<accession>W2TVX0</accession>
<dbReference type="OrthoDB" id="416154at2759"/>
<keyword evidence="2" id="KW-1185">Reference proteome</keyword>
<dbReference type="Proteomes" id="UP000053676">
    <property type="component" value="Unassembled WGS sequence"/>
</dbReference>
<evidence type="ECO:0000313" key="1">
    <source>
        <dbReference type="EMBL" id="ETN85206.1"/>
    </source>
</evidence>
<proteinExistence type="predicted"/>
<protein>
    <recommendedName>
        <fullName evidence="3">ABC transporter domain-containing protein</fullName>
    </recommendedName>
</protein>
<gene>
    <name evidence="1" type="ORF">NECAME_06501</name>
</gene>
<dbReference type="EMBL" id="KI657782">
    <property type="protein sequence ID" value="ETN85206.1"/>
    <property type="molecule type" value="Genomic_DNA"/>
</dbReference>
<evidence type="ECO:0008006" key="3">
    <source>
        <dbReference type="Google" id="ProtNLM"/>
    </source>
</evidence>
<organism evidence="1 2">
    <name type="scientific">Necator americanus</name>
    <name type="common">Human hookworm</name>
    <dbReference type="NCBI Taxonomy" id="51031"/>
    <lineage>
        <taxon>Eukaryota</taxon>
        <taxon>Metazoa</taxon>
        <taxon>Ecdysozoa</taxon>
        <taxon>Nematoda</taxon>
        <taxon>Chromadorea</taxon>
        <taxon>Rhabditida</taxon>
        <taxon>Rhabditina</taxon>
        <taxon>Rhabditomorpha</taxon>
        <taxon>Strongyloidea</taxon>
        <taxon>Ancylostomatidae</taxon>
        <taxon>Bunostominae</taxon>
        <taxon>Necator</taxon>
    </lineage>
</organism>